<dbReference type="InterPro" id="IPR027417">
    <property type="entry name" value="P-loop_NTPase"/>
</dbReference>
<dbReference type="CDD" id="cd03262">
    <property type="entry name" value="ABC_HisP_GlnQ"/>
    <property type="match status" value="1"/>
</dbReference>
<dbReference type="InterPro" id="IPR030679">
    <property type="entry name" value="ABC_ATPase_HisP-typ"/>
</dbReference>
<evidence type="ECO:0000256" key="7">
    <source>
        <dbReference type="ARBA" id="ARBA00022970"/>
    </source>
</evidence>
<dbReference type="PROSITE" id="PS00211">
    <property type="entry name" value="ABC_TRANSPORTER_1"/>
    <property type="match status" value="1"/>
</dbReference>
<evidence type="ECO:0000256" key="1">
    <source>
        <dbReference type="ARBA" id="ARBA00004202"/>
    </source>
</evidence>
<evidence type="ECO:0000313" key="10">
    <source>
        <dbReference type="EMBL" id="TQM91536.1"/>
    </source>
</evidence>
<keyword evidence="7" id="KW-0029">Amino-acid transport</keyword>
<dbReference type="GO" id="GO:0005524">
    <property type="term" value="F:ATP binding"/>
    <property type="evidence" value="ECO:0007669"/>
    <property type="project" value="UniProtKB-KW"/>
</dbReference>
<dbReference type="InterPro" id="IPR017871">
    <property type="entry name" value="ABC_transporter-like_CS"/>
</dbReference>
<dbReference type="PIRSF" id="PIRSF039085">
    <property type="entry name" value="ABC_ATPase_HisP"/>
    <property type="match status" value="1"/>
</dbReference>
<gene>
    <name evidence="10" type="ORF">BD293_0092</name>
</gene>
<name>A0A543K8X6_9RHOB</name>
<dbReference type="Proteomes" id="UP000320582">
    <property type="component" value="Unassembled WGS sequence"/>
</dbReference>
<keyword evidence="4" id="KW-1003">Cell membrane</keyword>
<dbReference type="PANTHER" id="PTHR43166:SF9">
    <property type="entry name" value="GLUTAMATE_ASPARTATE IMPORT ATP-BINDING PROTEIN GLTL"/>
    <property type="match status" value="1"/>
</dbReference>
<evidence type="ECO:0000256" key="5">
    <source>
        <dbReference type="ARBA" id="ARBA00022741"/>
    </source>
</evidence>
<evidence type="ECO:0000256" key="2">
    <source>
        <dbReference type="ARBA" id="ARBA00005417"/>
    </source>
</evidence>
<accession>A0A543K8X6</accession>
<reference evidence="10 11" key="1">
    <citation type="submission" date="2019-06" db="EMBL/GenBank/DDBJ databases">
        <title>Genomic Encyclopedia of Archaeal and Bacterial Type Strains, Phase II (KMG-II): from individual species to whole genera.</title>
        <authorList>
            <person name="Goeker M."/>
        </authorList>
    </citation>
    <scope>NUCLEOTIDE SEQUENCE [LARGE SCALE GENOMIC DNA]</scope>
    <source>
        <strain evidence="10 11">DSM 18423</strain>
    </source>
</reference>
<evidence type="ECO:0000256" key="3">
    <source>
        <dbReference type="ARBA" id="ARBA00022448"/>
    </source>
</evidence>
<dbReference type="GO" id="GO:0015424">
    <property type="term" value="F:ABC-type amino acid transporter activity"/>
    <property type="evidence" value="ECO:0007669"/>
    <property type="project" value="InterPro"/>
</dbReference>
<dbReference type="SMART" id="SM00382">
    <property type="entry name" value="AAA"/>
    <property type="match status" value="1"/>
</dbReference>
<proteinExistence type="inferred from homology"/>
<keyword evidence="5" id="KW-0547">Nucleotide-binding</keyword>
<dbReference type="GO" id="GO:0016887">
    <property type="term" value="F:ATP hydrolysis activity"/>
    <property type="evidence" value="ECO:0007669"/>
    <property type="project" value="InterPro"/>
</dbReference>
<evidence type="ECO:0000256" key="4">
    <source>
        <dbReference type="ARBA" id="ARBA00022475"/>
    </source>
</evidence>
<dbReference type="InterPro" id="IPR050086">
    <property type="entry name" value="MetN_ABC_transporter-like"/>
</dbReference>
<dbReference type="Gene3D" id="3.40.50.300">
    <property type="entry name" value="P-loop containing nucleotide triphosphate hydrolases"/>
    <property type="match status" value="1"/>
</dbReference>
<comment type="subcellular location">
    <subcellularLocation>
        <location evidence="1">Cell membrane</location>
        <topology evidence="1">Peripheral membrane protein</topology>
    </subcellularLocation>
</comment>
<keyword evidence="11" id="KW-1185">Reference proteome</keyword>
<dbReference type="EMBL" id="VFPT01000001">
    <property type="protein sequence ID" value="TQM91536.1"/>
    <property type="molecule type" value="Genomic_DNA"/>
</dbReference>
<keyword evidence="8" id="KW-0472">Membrane</keyword>
<dbReference type="InterPro" id="IPR003593">
    <property type="entry name" value="AAA+_ATPase"/>
</dbReference>
<evidence type="ECO:0000313" key="11">
    <source>
        <dbReference type="Proteomes" id="UP000320582"/>
    </source>
</evidence>
<dbReference type="InterPro" id="IPR003439">
    <property type="entry name" value="ABC_transporter-like_ATP-bd"/>
</dbReference>
<keyword evidence="6 10" id="KW-0067">ATP-binding</keyword>
<protein>
    <submittedName>
        <fullName evidence="10">Amino acid ABC transporter ATP-binding protein (PAAT family)</fullName>
    </submittedName>
</protein>
<dbReference type="PROSITE" id="PS50893">
    <property type="entry name" value="ABC_TRANSPORTER_2"/>
    <property type="match status" value="1"/>
</dbReference>
<sequence length="256" mass="28031">MSAALEEATPNAAQVPMIEARGIHKYFSGTHVLRGIDARVAHGEVVALMGRSGSGKSTFLRCLNRIEEPSEGDVLIDGTIITDLRTDVNSVRADIGMVFQDYNLFPHMTALENVALGLIHVRKRPRSVAQDLAASALKQVGLADHLTKYPNQLSGGQQQRVAIARSLAMRPKAILFDEPTSALDPEMVHEVLDVMRTLASEGMTMVVVSHEIGFLRKVADQLIMFDDGMVIERGPTERVLDAPEHARTREFLGALK</sequence>
<keyword evidence="3" id="KW-0813">Transport</keyword>
<dbReference type="GO" id="GO:0005886">
    <property type="term" value="C:plasma membrane"/>
    <property type="evidence" value="ECO:0007669"/>
    <property type="project" value="UniProtKB-SubCell"/>
</dbReference>
<evidence type="ECO:0000259" key="9">
    <source>
        <dbReference type="PROSITE" id="PS50893"/>
    </source>
</evidence>
<evidence type="ECO:0000256" key="6">
    <source>
        <dbReference type="ARBA" id="ARBA00022840"/>
    </source>
</evidence>
<dbReference type="AlphaFoldDB" id="A0A543K8X6"/>
<dbReference type="Pfam" id="PF00005">
    <property type="entry name" value="ABC_tran"/>
    <property type="match status" value="1"/>
</dbReference>
<organism evidence="10 11">
    <name type="scientific">Roseinatronobacter monicus</name>
    <dbReference type="NCBI Taxonomy" id="393481"/>
    <lineage>
        <taxon>Bacteria</taxon>
        <taxon>Pseudomonadati</taxon>
        <taxon>Pseudomonadota</taxon>
        <taxon>Alphaproteobacteria</taxon>
        <taxon>Rhodobacterales</taxon>
        <taxon>Paracoccaceae</taxon>
        <taxon>Roseinatronobacter</taxon>
    </lineage>
</organism>
<evidence type="ECO:0000256" key="8">
    <source>
        <dbReference type="ARBA" id="ARBA00023136"/>
    </source>
</evidence>
<dbReference type="RefSeq" id="WP_281286600.1">
    <property type="nucleotide sequence ID" value="NZ_VFPT01000001.1"/>
</dbReference>
<comment type="caution">
    <text evidence="10">The sequence shown here is derived from an EMBL/GenBank/DDBJ whole genome shotgun (WGS) entry which is preliminary data.</text>
</comment>
<comment type="similarity">
    <text evidence="2">Belongs to the ABC transporter superfamily.</text>
</comment>
<dbReference type="PANTHER" id="PTHR43166">
    <property type="entry name" value="AMINO ACID IMPORT ATP-BINDING PROTEIN"/>
    <property type="match status" value="1"/>
</dbReference>
<feature type="domain" description="ABC transporter" evidence="9">
    <location>
        <begin position="18"/>
        <end position="252"/>
    </location>
</feature>
<dbReference type="SUPFAM" id="SSF52540">
    <property type="entry name" value="P-loop containing nucleoside triphosphate hydrolases"/>
    <property type="match status" value="1"/>
</dbReference>